<proteinExistence type="predicted"/>
<keyword evidence="2" id="KW-1185">Reference proteome</keyword>
<dbReference type="GO" id="GO:0016791">
    <property type="term" value="F:phosphatase activity"/>
    <property type="evidence" value="ECO:0007669"/>
    <property type="project" value="TreeGrafter"/>
</dbReference>
<evidence type="ECO:0000313" key="1">
    <source>
        <dbReference type="EMBL" id="OAP87062.1"/>
    </source>
</evidence>
<dbReference type="GO" id="GO:0000287">
    <property type="term" value="F:magnesium ion binding"/>
    <property type="evidence" value="ECO:0007669"/>
    <property type="project" value="TreeGrafter"/>
</dbReference>
<dbReference type="Gene3D" id="3.40.50.1000">
    <property type="entry name" value="HAD superfamily/HAD-like"/>
    <property type="match status" value="1"/>
</dbReference>
<dbReference type="Gene3D" id="3.30.1240.10">
    <property type="match status" value="1"/>
</dbReference>
<dbReference type="AlphaFoldDB" id="A0A179B5T7"/>
<comment type="caution">
    <text evidence="1">The sequence shown here is derived from an EMBL/GenBank/DDBJ whole genome shotgun (WGS) entry which is preliminary data.</text>
</comment>
<organism evidence="1 2">
    <name type="scientific">Peptidiphaga gingivicola</name>
    <dbReference type="NCBI Taxonomy" id="2741497"/>
    <lineage>
        <taxon>Bacteria</taxon>
        <taxon>Bacillati</taxon>
        <taxon>Actinomycetota</taxon>
        <taxon>Actinomycetes</taxon>
        <taxon>Actinomycetales</taxon>
        <taxon>Actinomycetaceae</taxon>
        <taxon>Peptidiphaga</taxon>
    </lineage>
</organism>
<reference evidence="1 2" key="1">
    <citation type="submission" date="2016-04" db="EMBL/GenBank/DDBJ databases">
        <title>Peptidophaga gingivicola gen. nov., sp. nov., isolated from human subgingival plaque.</title>
        <authorList>
            <person name="Beall C.J."/>
            <person name="Mokrzan E.M."/>
            <person name="Griffen A.L."/>
            <person name="Leys E.J."/>
        </authorList>
    </citation>
    <scope>NUCLEOTIDE SEQUENCE [LARGE SCALE GENOMIC DNA]</scope>
    <source>
        <strain evidence="1 2">BA112</strain>
    </source>
</reference>
<dbReference type="InterPro" id="IPR023214">
    <property type="entry name" value="HAD_sf"/>
</dbReference>
<dbReference type="RefSeq" id="WP_009197831.1">
    <property type="nucleotide sequence ID" value="NZ_LVZK01000001.1"/>
</dbReference>
<dbReference type="InterPro" id="IPR036412">
    <property type="entry name" value="HAD-like_sf"/>
</dbReference>
<dbReference type="PANTHER" id="PTHR10000:SF8">
    <property type="entry name" value="HAD SUPERFAMILY HYDROLASE-LIKE, TYPE 3"/>
    <property type="match status" value="1"/>
</dbReference>
<name>A0A179B5T7_9ACTO</name>
<keyword evidence="1" id="KW-0378">Hydrolase</keyword>
<dbReference type="Proteomes" id="UP000078368">
    <property type="component" value="Unassembled WGS sequence"/>
</dbReference>
<dbReference type="SUPFAM" id="SSF56784">
    <property type="entry name" value="HAD-like"/>
    <property type="match status" value="1"/>
</dbReference>
<dbReference type="PANTHER" id="PTHR10000">
    <property type="entry name" value="PHOSPHOSERINE PHOSPHATASE"/>
    <property type="match status" value="1"/>
</dbReference>
<gene>
    <name evidence="1" type="ORF">A4H34_02985</name>
</gene>
<evidence type="ECO:0000313" key="2">
    <source>
        <dbReference type="Proteomes" id="UP000078368"/>
    </source>
</evidence>
<dbReference type="OrthoDB" id="3180855at2"/>
<sequence length="274" mass="28127">MKSLAEAVEESGLPGAGPDLFVALDIDGTVLRHNNTLSPRVGEAIAAHMRAGTRICLATGRGIYGTREALDKVGIADGLAVCSNGAITLDLARDEAFNVHTFDPSRQVAALHAELPEALYAVESLDEPRRLTAHFPDGELTGPSVVVPIDELAVPDATRLTVRYPGMGAGELMDAVHAAGLRGVEYAIGWTAWLDVSPEGVSKAAALEDVRQSCGAAPSSTLAVGDGGNDVEMLGWAGLGVAMGDAGPSVKQAADAVTTGVDADGLALVLELLL</sequence>
<dbReference type="Pfam" id="PF08282">
    <property type="entry name" value="Hydrolase_3"/>
    <property type="match status" value="2"/>
</dbReference>
<protein>
    <submittedName>
        <fullName evidence="1">Hydrolase</fullName>
    </submittedName>
</protein>
<dbReference type="STRING" id="1823756.A4H34_02985"/>
<dbReference type="PROSITE" id="PS01229">
    <property type="entry name" value="COF_2"/>
    <property type="match status" value="1"/>
</dbReference>
<dbReference type="GO" id="GO:0005829">
    <property type="term" value="C:cytosol"/>
    <property type="evidence" value="ECO:0007669"/>
    <property type="project" value="TreeGrafter"/>
</dbReference>
<dbReference type="EMBL" id="LVZK01000001">
    <property type="protein sequence ID" value="OAP87062.1"/>
    <property type="molecule type" value="Genomic_DNA"/>
</dbReference>
<accession>A0A179B5T7</accession>